<organism evidence="1 2">
    <name type="scientific">Solanum pennellii</name>
    <name type="common">Tomato</name>
    <name type="synonym">Lycopersicon pennellii</name>
    <dbReference type="NCBI Taxonomy" id="28526"/>
    <lineage>
        <taxon>Eukaryota</taxon>
        <taxon>Viridiplantae</taxon>
        <taxon>Streptophyta</taxon>
        <taxon>Embryophyta</taxon>
        <taxon>Tracheophyta</taxon>
        <taxon>Spermatophyta</taxon>
        <taxon>Magnoliopsida</taxon>
        <taxon>eudicotyledons</taxon>
        <taxon>Gunneridae</taxon>
        <taxon>Pentapetalae</taxon>
        <taxon>asterids</taxon>
        <taxon>lamiids</taxon>
        <taxon>Solanales</taxon>
        <taxon>Solanaceae</taxon>
        <taxon>Solanoideae</taxon>
        <taxon>Solaneae</taxon>
        <taxon>Solanum</taxon>
        <taxon>Solanum subgen. Lycopersicon</taxon>
    </lineage>
</organism>
<reference evidence="1" key="1">
    <citation type="journal article" date="2014" name="Nat. Genet.">
        <title>The genome of the stress-tolerant wild tomato species Solanum pennellii.</title>
        <authorList>
            <person name="Bolger A."/>
            <person name="Scossa F."/>
            <person name="Bolger M.E."/>
            <person name="Lanz C."/>
            <person name="Maumus F."/>
            <person name="Tohge T."/>
            <person name="Quesneville H."/>
            <person name="Alseekh S."/>
            <person name="Sorensen I."/>
            <person name="Lichtenstein G."/>
            <person name="Fich E.A."/>
            <person name="Conte M."/>
            <person name="Keller H."/>
            <person name="Schneeberger K."/>
            <person name="Schwacke R."/>
            <person name="Ofner I."/>
            <person name="Vrebalov J."/>
            <person name="Xu Y."/>
            <person name="Osorio S."/>
            <person name="Aflitos S.A."/>
            <person name="Schijlen E."/>
            <person name="Jimenez-Gomez J.M."/>
            <person name="Ryngajllo M."/>
            <person name="Kimura S."/>
            <person name="Kumar R."/>
            <person name="Koenig D."/>
            <person name="Headland L.R."/>
            <person name="Maloof J.N."/>
            <person name="Sinha N."/>
            <person name="van Ham R.C."/>
            <person name="Lankhorst R.K."/>
            <person name="Mao L."/>
            <person name="Vogel A."/>
            <person name="Arsova B."/>
            <person name="Panstruga R."/>
            <person name="Fei Z."/>
            <person name="Rose J.K."/>
            <person name="Zamir D."/>
            <person name="Carrari F."/>
            <person name="Giovannoni J.J."/>
            <person name="Weigel D."/>
            <person name="Usadel B."/>
            <person name="Fernie A.R."/>
        </authorList>
    </citation>
    <scope>NUCLEOTIDE SEQUENCE [LARGE SCALE GENOMIC DNA]</scope>
    <source>
        <strain evidence="1">cv. LA0716</strain>
    </source>
</reference>
<reference evidence="2" key="2">
    <citation type="submission" date="2025-08" db="UniProtKB">
        <authorList>
            <consortium name="RefSeq"/>
        </authorList>
    </citation>
    <scope>IDENTIFICATION</scope>
</reference>
<protein>
    <submittedName>
        <fullName evidence="2">Uncharacterized protein At3g06530-like</fullName>
    </submittedName>
</protein>
<dbReference type="Proteomes" id="UP000694930">
    <property type="component" value="Chromosome 7"/>
</dbReference>
<proteinExistence type="predicted"/>
<evidence type="ECO:0000313" key="2">
    <source>
        <dbReference type="RefSeq" id="XP_015081907.1"/>
    </source>
</evidence>
<dbReference type="RefSeq" id="XP_015081907.1">
    <property type="nucleotide sequence ID" value="XM_015226421.2"/>
</dbReference>
<name>A0ABM1H8F4_SOLPN</name>
<accession>A0ABM1H8F4</accession>
<gene>
    <name evidence="2" type="primary">LOC107025659</name>
</gene>
<evidence type="ECO:0000313" key="1">
    <source>
        <dbReference type="Proteomes" id="UP000694930"/>
    </source>
</evidence>
<keyword evidence="1" id="KW-1185">Reference proteome</keyword>
<sequence length="114" mass="13006">MLVFFPQAKAHEIVKLMSENGHLKSSTMDLQVLFKSVVSHLLTDPPATLMQYTSVPSGEDIDNLYVAYVGQTVIIIDFYLLWKLLNHEIKNIKFEEPVREESAEQVVQGSYVHL</sequence>
<dbReference type="GeneID" id="107025659"/>